<dbReference type="EMBL" id="BNEA01000015">
    <property type="protein sequence ID" value="GHI56302.1"/>
    <property type="molecule type" value="Genomic_DNA"/>
</dbReference>
<name>A0ABQ3RKB3_STRRR</name>
<feature type="region of interest" description="Disordered" evidence="1">
    <location>
        <begin position="1"/>
        <end position="29"/>
    </location>
</feature>
<evidence type="ECO:0000313" key="2">
    <source>
        <dbReference type="EMBL" id="GHI56302.1"/>
    </source>
</evidence>
<evidence type="ECO:0000256" key="1">
    <source>
        <dbReference type="SAM" id="MobiDB-lite"/>
    </source>
</evidence>
<keyword evidence="3" id="KW-1185">Reference proteome</keyword>
<comment type="caution">
    <text evidence="2">The sequence shown here is derived from an EMBL/GenBank/DDBJ whole genome shotgun (WGS) entry which is preliminary data.</text>
</comment>
<accession>A0ABQ3RKB3</accession>
<protein>
    <submittedName>
        <fullName evidence="2">Uncharacterized protein</fullName>
    </submittedName>
</protein>
<proteinExistence type="predicted"/>
<feature type="region of interest" description="Disordered" evidence="1">
    <location>
        <begin position="47"/>
        <end position="76"/>
    </location>
</feature>
<sequence>MHSVPVRVGVDGHARDPGIPAGPGHADSDFATVGDEHLAQTHFEIPSPAHRTGANSDCHPFPIRTTLAPAPMPPIR</sequence>
<dbReference type="Proteomes" id="UP000646738">
    <property type="component" value="Unassembled WGS sequence"/>
</dbReference>
<reference evidence="3" key="1">
    <citation type="submission" date="2023-07" db="EMBL/GenBank/DDBJ databases">
        <title>Whole genome shotgun sequence of Streptomyces achromogenes subsp. rubradiris NBRC 14000.</title>
        <authorList>
            <person name="Komaki H."/>
            <person name="Tamura T."/>
        </authorList>
    </citation>
    <scope>NUCLEOTIDE SEQUENCE [LARGE SCALE GENOMIC DNA]</scope>
    <source>
        <strain evidence="3">NBRC 14000</strain>
    </source>
</reference>
<organism evidence="2 3">
    <name type="scientific">Streptomyces rubradiris</name>
    <name type="common">Streptomyces achromogenes subsp. rubradiris</name>
    <dbReference type="NCBI Taxonomy" id="285531"/>
    <lineage>
        <taxon>Bacteria</taxon>
        <taxon>Bacillati</taxon>
        <taxon>Actinomycetota</taxon>
        <taxon>Actinomycetes</taxon>
        <taxon>Kitasatosporales</taxon>
        <taxon>Streptomycetaceae</taxon>
        <taxon>Streptomyces</taxon>
    </lineage>
</organism>
<gene>
    <name evidence="2" type="ORF">Srubr_61480</name>
</gene>
<evidence type="ECO:0000313" key="3">
    <source>
        <dbReference type="Proteomes" id="UP000646738"/>
    </source>
</evidence>